<evidence type="ECO:0000256" key="4">
    <source>
        <dbReference type="ARBA" id="ARBA00023002"/>
    </source>
</evidence>
<dbReference type="InterPro" id="IPR036291">
    <property type="entry name" value="NAD(P)-bd_dom_sf"/>
</dbReference>
<dbReference type="SUPFAM" id="SSF50129">
    <property type="entry name" value="GroES-like"/>
    <property type="match status" value="1"/>
</dbReference>
<feature type="domain" description="Enoyl reductase (ER)" evidence="6">
    <location>
        <begin position="19"/>
        <end position="319"/>
    </location>
</feature>
<reference evidence="7 8" key="1">
    <citation type="submission" date="2017-03" db="EMBL/GenBank/DDBJ databases">
        <authorList>
            <person name="Afonso C.L."/>
            <person name="Miller P.J."/>
            <person name="Scott M.A."/>
            <person name="Spackman E."/>
            <person name="Goraichik I."/>
            <person name="Dimitrov K.M."/>
            <person name="Suarez D.L."/>
            <person name="Swayne D.E."/>
        </authorList>
    </citation>
    <scope>NUCLEOTIDE SEQUENCE [LARGE SCALE GENOMIC DNA]</scope>
    <source>
        <strain evidence="8">6(3)</strain>
    </source>
</reference>
<dbReference type="Pfam" id="PF08240">
    <property type="entry name" value="ADH_N"/>
    <property type="match status" value="1"/>
</dbReference>
<keyword evidence="4 7" id="KW-0560">Oxidoreductase</keyword>
<evidence type="ECO:0000256" key="2">
    <source>
        <dbReference type="ARBA" id="ARBA00022723"/>
    </source>
</evidence>
<comment type="similarity">
    <text evidence="5">Belongs to the zinc-containing alcohol dehydrogenase family.</text>
</comment>
<evidence type="ECO:0000256" key="5">
    <source>
        <dbReference type="RuleBase" id="RU361277"/>
    </source>
</evidence>
<comment type="cofactor">
    <cofactor evidence="1 5">
        <name>Zn(2+)</name>
        <dbReference type="ChEBI" id="CHEBI:29105"/>
    </cofactor>
</comment>
<dbReference type="Gene3D" id="3.90.180.10">
    <property type="entry name" value="Medium-chain alcohol dehydrogenases, catalytic domain"/>
    <property type="match status" value="1"/>
</dbReference>
<dbReference type="InterPro" id="IPR013154">
    <property type="entry name" value="ADH-like_N"/>
</dbReference>
<dbReference type="PROSITE" id="PS00059">
    <property type="entry name" value="ADH_ZINC"/>
    <property type="match status" value="1"/>
</dbReference>
<sequence>MLRVEASGICRSDWHGWQGDQQWLGVTVEVPAVLGHEFGGEIVEVGDSVEGFSVGQKVTAPFHHSCGRCRYCLAGRPNICENVVVYGFSGSGGSYGEYLLVKQADANLIMLPDNVSAKAAAALGCRFMTGYHAVARGGIEPGDWVAIQGAGGVGLSAIQTAAAVGARVIAVDISEDKLAMAKDVGASHGVNSRDGNVAGEIREITGGGSDVGIDALGIQETITNSITSLRKGGRHVQVGLTGSEEKGLAQIPIDFVTAAELEIVGSYGNPQPKYPGLLGLVSQGRLDPEALIEREVGLEDVNEVFENMSNFATKGFNIITRF</sequence>
<gene>
    <name evidence="7" type="ORF">BAURA63_00519</name>
</gene>
<name>A0A2H1HX99_BREAU</name>
<evidence type="ECO:0000256" key="1">
    <source>
        <dbReference type="ARBA" id="ARBA00001947"/>
    </source>
</evidence>
<dbReference type="Proteomes" id="UP000234327">
    <property type="component" value="Unassembled WGS sequence"/>
</dbReference>
<dbReference type="InterPro" id="IPR002328">
    <property type="entry name" value="ADH_Zn_CS"/>
</dbReference>
<evidence type="ECO:0000313" key="8">
    <source>
        <dbReference type="Proteomes" id="UP000234327"/>
    </source>
</evidence>
<organism evidence="7 8">
    <name type="scientific">Brevibacterium aurantiacum</name>
    <dbReference type="NCBI Taxonomy" id="273384"/>
    <lineage>
        <taxon>Bacteria</taxon>
        <taxon>Bacillati</taxon>
        <taxon>Actinomycetota</taxon>
        <taxon>Actinomycetes</taxon>
        <taxon>Micrococcales</taxon>
        <taxon>Brevibacteriaceae</taxon>
        <taxon>Brevibacterium</taxon>
    </lineage>
</organism>
<dbReference type="AlphaFoldDB" id="A0A2H1HX99"/>
<evidence type="ECO:0000313" key="7">
    <source>
        <dbReference type="EMBL" id="SMX67563.1"/>
    </source>
</evidence>
<dbReference type="PANTHER" id="PTHR43401">
    <property type="entry name" value="L-THREONINE 3-DEHYDROGENASE"/>
    <property type="match status" value="1"/>
</dbReference>
<evidence type="ECO:0000259" key="6">
    <source>
        <dbReference type="SMART" id="SM00829"/>
    </source>
</evidence>
<dbReference type="InterPro" id="IPR013149">
    <property type="entry name" value="ADH-like_C"/>
</dbReference>
<protein>
    <submittedName>
        <fullName evidence="7">Alcohol dehydrogenase, propanol-preferring</fullName>
        <ecNumber evidence="7">1.1.1.1</ecNumber>
    </submittedName>
</protein>
<dbReference type="Pfam" id="PF00107">
    <property type="entry name" value="ADH_zinc_N"/>
    <property type="match status" value="1"/>
</dbReference>
<dbReference type="GO" id="GO:0004022">
    <property type="term" value="F:alcohol dehydrogenase (NAD+) activity"/>
    <property type="evidence" value="ECO:0007669"/>
    <property type="project" value="UniProtKB-EC"/>
</dbReference>
<dbReference type="InterPro" id="IPR011032">
    <property type="entry name" value="GroES-like_sf"/>
</dbReference>
<dbReference type="GO" id="GO:0008270">
    <property type="term" value="F:zinc ion binding"/>
    <property type="evidence" value="ECO:0007669"/>
    <property type="project" value="InterPro"/>
</dbReference>
<keyword evidence="3 5" id="KW-0862">Zinc</keyword>
<dbReference type="Gene3D" id="3.40.50.720">
    <property type="entry name" value="NAD(P)-binding Rossmann-like Domain"/>
    <property type="match status" value="1"/>
</dbReference>
<dbReference type="EMBL" id="FXYZ01000002">
    <property type="protein sequence ID" value="SMX67563.1"/>
    <property type="molecule type" value="Genomic_DNA"/>
</dbReference>
<dbReference type="InterPro" id="IPR020843">
    <property type="entry name" value="ER"/>
</dbReference>
<dbReference type="SMART" id="SM00829">
    <property type="entry name" value="PKS_ER"/>
    <property type="match status" value="1"/>
</dbReference>
<accession>A0A2H1HX99</accession>
<dbReference type="SUPFAM" id="SSF51735">
    <property type="entry name" value="NAD(P)-binding Rossmann-fold domains"/>
    <property type="match status" value="1"/>
</dbReference>
<dbReference type="EC" id="1.1.1.1" evidence="7"/>
<dbReference type="PANTHER" id="PTHR43401:SF5">
    <property type="entry name" value="ALCOHOL DEHYDROGENASE-RELATED"/>
    <property type="match status" value="1"/>
</dbReference>
<keyword evidence="2 5" id="KW-0479">Metal-binding</keyword>
<dbReference type="InterPro" id="IPR050129">
    <property type="entry name" value="Zn_alcohol_dh"/>
</dbReference>
<evidence type="ECO:0000256" key="3">
    <source>
        <dbReference type="ARBA" id="ARBA00022833"/>
    </source>
</evidence>
<proteinExistence type="inferred from homology"/>